<organism evidence="1">
    <name type="scientific">Siphoviridae sp. ctBLh2</name>
    <dbReference type="NCBI Taxonomy" id="2827803"/>
    <lineage>
        <taxon>Viruses</taxon>
        <taxon>Duplodnaviria</taxon>
        <taxon>Heunggongvirae</taxon>
        <taxon>Uroviricota</taxon>
        <taxon>Caudoviricetes</taxon>
    </lineage>
</organism>
<name>A0A8S5S431_9CAUD</name>
<protein>
    <submittedName>
        <fullName evidence="1">Uncharacterized protein</fullName>
    </submittedName>
</protein>
<reference evidence="1" key="1">
    <citation type="journal article" date="2021" name="Proc. Natl. Acad. Sci. U.S.A.">
        <title>A Catalog of Tens of Thousands of Viruses from Human Metagenomes Reveals Hidden Associations with Chronic Diseases.</title>
        <authorList>
            <person name="Tisza M.J."/>
            <person name="Buck C.B."/>
        </authorList>
    </citation>
    <scope>NUCLEOTIDE SEQUENCE</scope>
    <source>
        <strain evidence="1">CtBLh2</strain>
    </source>
</reference>
<evidence type="ECO:0000313" key="1">
    <source>
        <dbReference type="EMBL" id="DAF45579.1"/>
    </source>
</evidence>
<dbReference type="EMBL" id="BK032514">
    <property type="protein sequence ID" value="DAF45579.1"/>
    <property type="molecule type" value="Genomic_DNA"/>
</dbReference>
<proteinExistence type="predicted"/>
<accession>A0A8S5S431</accession>
<sequence length="176" mass="19430">MYEKRKMREAIPASFFFSGTAPGLPNSVFAASFPLCFLFIRLFGCPVPVFPCPVRFRARFSGFWPCGRPGSADDDGVYQPDARPAVDLFAERLPLVEEFRAQDTRLDPHVEDVVFEPQFGGQVGSPVADDCAPRVGQAAFGHFSGDVGAFEELLEQVTHEHGFRASHCRVVPFSTV</sequence>